<sequence length="190" mass="19818">MNGAAFRSLMSSFPSGVAVVTAVDPDGSPHGMTCTSLSSVTVDPPTLLVCLNVHSGTLAAAVAGGWFAVNLLADRARPIAELFAAPVPHRFRYVRWCPSPTAGVPWLAETVAAAECRVSRTVTAGDHEVVFGEVEAVSCTGGDPLLYGRRQFSAWPGPVSLTAEPVPVSRATEPVPLCRAAEPVAHRESA</sequence>
<evidence type="ECO:0000259" key="3">
    <source>
        <dbReference type="SMART" id="SM00903"/>
    </source>
</evidence>
<dbReference type="SMART" id="SM00903">
    <property type="entry name" value="Flavin_Reduct"/>
    <property type="match status" value="1"/>
</dbReference>
<dbReference type="Proteomes" id="UP000635606">
    <property type="component" value="Unassembled WGS sequence"/>
</dbReference>
<comment type="caution">
    <text evidence="4">The sequence shown here is derived from an EMBL/GenBank/DDBJ whole genome shotgun (WGS) entry which is preliminary data.</text>
</comment>
<dbReference type="SUPFAM" id="SSF50475">
    <property type="entry name" value="FMN-binding split barrel"/>
    <property type="match status" value="1"/>
</dbReference>
<dbReference type="InterPro" id="IPR050268">
    <property type="entry name" value="NADH-dep_flavin_reductase"/>
</dbReference>
<comment type="similarity">
    <text evidence="1">Belongs to the non-flavoprotein flavin reductase family.</text>
</comment>
<accession>A0A8J3ZUZ6</accession>
<evidence type="ECO:0000313" key="4">
    <source>
        <dbReference type="EMBL" id="GIJ70424.1"/>
    </source>
</evidence>
<dbReference type="Pfam" id="PF01613">
    <property type="entry name" value="Flavin_Reduct"/>
    <property type="match status" value="1"/>
</dbReference>
<dbReference type="GO" id="GO:0042602">
    <property type="term" value="F:riboflavin reductase (NADPH) activity"/>
    <property type="evidence" value="ECO:0007669"/>
    <property type="project" value="TreeGrafter"/>
</dbReference>
<organism evidence="4 5">
    <name type="scientific">Virgisporangium ochraceum</name>
    <dbReference type="NCBI Taxonomy" id="65505"/>
    <lineage>
        <taxon>Bacteria</taxon>
        <taxon>Bacillati</taxon>
        <taxon>Actinomycetota</taxon>
        <taxon>Actinomycetes</taxon>
        <taxon>Micromonosporales</taxon>
        <taxon>Micromonosporaceae</taxon>
        <taxon>Virgisporangium</taxon>
    </lineage>
</organism>
<dbReference type="RefSeq" id="WP_203930327.1">
    <property type="nucleotide sequence ID" value="NZ_BOPH01000080.1"/>
</dbReference>
<keyword evidence="5" id="KW-1185">Reference proteome</keyword>
<dbReference type="AlphaFoldDB" id="A0A8J3ZUZ6"/>
<dbReference type="PANTHER" id="PTHR30466">
    <property type="entry name" value="FLAVIN REDUCTASE"/>
    <property type="match status" value="1"/>
</dbReference>
<dbReference type="Gene3D" id="2.30.110.10">
    <property type="entry name" value="Electron Transport, Fmn-binding Protein, Chain A"/>
    <property type="match status" value="1"/>
</dbReference>
<dbReference type="PANTHER" id="PTHR30466:SF11">
    <property type="entry name" value="FLAVIN-DEPENDENT MONOOXYGENASE, REDUCTASE SUBUNIT HSAB"/>
    <property type="match status" value="1"/>
</dbReference>
<evidence type="ECO:0000313" key="5">
    <source>
        <dbReference type="Proteomes" id="UP000635606"/>
    </source>
</evidence>
<dbReference type="GO" id="GO:0010181">
    <property type="term" value="F:FMN binding"/>
    <property type="evidence" value="ECO:0007669"/>
    <property type="project" value="InterPro"/>
</dbReference>
<evidence type="ECO:0000256" key="2">
    <source>
        <dbReference type="ARBA" id="ARBA00023002"/>
    </source>
</evidence>
<gene>
    <name evidence="4" type="ORF">Voc01_053410</name>
</gene>
<evidence type="ECO:0000256" key="1">
    <source>
        <dbReference type="ARBA" id="ARBA00008898"/>
    </source>
</evidence>
<dbReference type="InterPro" id="IPR002563">
    <property type="entry name" value="Flavin_Rdtase-like_dom"/>
</dbReference>
<keyword evidence="2" id="KW-0560">Oxidoreductase</keyword>
<dbReference type="EMBL" id="BOPH01000080">
    <property type="protein sequence ID" value="GIJ70424.1"/>
    <property type="molecule type" value="Genomic_DNA"/>
</dbReference>
<reference evidence="4" key="1">
    <citation type="submission" date="2021-01" db="EMBL/GenBank/DDBJ databases">
        <title>Whole genome shotgun sequence of Virgisporangium ochraceum NBRC 16418.</title>
        <authorList>
            <person name="Komaki H."/>
            <person name="Tamura T."/>
        </authorList>
    </citation>
    <scope>NUCLEOTIDE SEQUENCE</scope>
    <source>
        <strain evidence="4">NBRC 16418</strain>
    </source>
</reference>
<feature type="domain" description="Flavin reductase like" evidence="3">
    <location>
        <begin position="10"/>
        <end position="154"/>
    </location>
</feature>
<dbReference type="InterPro" id="IPR012349">
    <property type="entry name" value="Split_barrel_FMN-bd"/>
</dbReference>
<proteinExistence type="inferred from homology"/>
<protein>
    <recommendedName>
        <fullName evidence="3">Flavin reductase like domain-containing protein</fullName>
    </recommendedName>
</protein>
<name>A0A8J3ZUZ6_9ACTN</name>